<gene>
    <name evidence="2" type="ORF">PS718_04487</name>
</gene>
<accession>A0A5E7EEJ4</accession>
<protein>
    <recommendedName>
        <fullName evidence="1">Type VI secretion system effector TseH-like domain-containing protein</fullName>
    </recommendedName>
</protein>
<evidence type="ECO:0000259" key="1">
    <source>
        <dbReference type="Pfam" id="PF25218"/>
    </source>
</evidence>
<sequence length="226" mass="24982">MPQAVQVTTVATTPAADVSPIQVYLTADNDFLIPLVFPQFEIHVMDDYKDTWFGQKIKIEFPKAPYLGHAGVLLINGKTGVSKYYEYGRYKGPGPAGRVQKGNIPDVKIVAGHITESSLKKTLRQISIAHGQSGNIKGVVLRGDVYANALAWLDAKFAENNDKTRKAYDLGNHNCVTFAAELAESVGFSAPFRSRAVAPTLYMTQFQLSEIDLDYYFADDKLEIDE</sequence>
<evidence type="ECO:0000313" key="3">
    <source>
        <dbReference type="Proteomes" id="UP000325375"/>
    </source>
</evidence>
<reference evidence="2 3" key="1">
    <citation type="submission" date="2019-09" db="EMBL/GenBank/DDBJ databases">
        <authorList>
            <person name="Chandra G."/>
            <person name="Truman W A."/>
        </authorList>
    </citation>
    <scope>NUCLEOTIDE SEQUENCE [LARGE SCALE GENOMIC DNA]</scope>
    <source>
        <strain evidence="2">PS718</strain>
    </source>
</reference>
<proteinExistence type="predicted"/>
<feature type="domain" description="Type VI secretion system effector TseH-like" evidence="1">
    <location>
        <begin position="33"/>
        <end position="183"/>
    </location>
</feature>
<evidence type="ECO:0000313" key="2">
    <source>
        <dbReference type="EMBL" id="VVO24543.1"/>
    </source>
</evidence>
<dbReference type="InterPro" id="IPR057382">
    <property type="entry name" value="TseH"/>
</dbReference>
<dbReference type="Pfam" id="PF25218">
    <property type="entry name" value="TseH"/>
    <property type="match status" value="1"/>
</dbReference>
<dbReference type="RefSeq" id="WP_150604664.1">
    <property type="nucleotide sequence ID" value="NZ_CABVHX010000024.1"/>
</dbReference>
<dbReference type="AlphaFoldDB" id="A0A5E7EEJ4"/>
<dbReference type="GeneID" id="89625396"/>
<name>A0A5E7EEJ4_PSEFL</name>
<dbReference type="Proteomes" id="UP000325375">
    <property type="component" value="Unassembled WGS sequence"/>
</dbReference>
<dbReference type="EMBL" id="CABVHX010000024">
    <property type="protein sequence ID" value="VVO24543.1"/>
    <property type="molecule type" value="Genomic_DNA"/>
</dbReference>
<organism evidence="2 3">
    <name type="scientific">Pseudomonas fluorescens</name>
    <dbReference type="NCBI Taxonomy" id="294"/>
    <lineage>
        <taxon>Bacteria</taxon>
        <taxon>Pseudomonadati</taxon>
        <taxon>Pseudomonadota</taxon>
        <taxon>Gammaproteobacteria</taxon>
        <taxon>Pseudomonadales</taxon>
        <taxon>Pseudomonadaceae</taxon>
        <taxon>Pseudomonas</taxon>
    </lineage>
</organism>